<name>A0A5C3QEY7_9AGAR</name>
<evidence type="ECO:0000256" key="1">
    <source>
        <dbReference type="ARBA" id="ARBA00004496"/>
    </source>
</evidence>
<dbReference type="EMBL" id="ML178828">
    <property type="protein sequence ID" value="TFL00643.1"/>
    <property type="molecule type" value="Genomic_DNA"/>
</dbReference>
<dbReference type="GO" id="GO:0005737">
    <property type="term" value="C:cytoplasm"/>
    <property type="evidence" value="ECO:0007669"/>
    <property type="project" value="UniProtKB-SubCell"/>
</dbReference>
<dbReference type="PANTHER" id="PTHR22904">
    <property type="entry name" value="TPR REPEAT CONTAINING PROTEIN"/>
    <property type="match status" value="1"/>
</dbReference>
<evidence type="ECO:0000256" key="4">
    <source>
        <dbReference type="ARBA" id="ARBA00022803"/>
    </source>
</evidence>
<dbReference type="InterPro" id="IPR019734">
    <property type="entry name" value="TPR_rpt"/>
</dbReference>
<dbReference type="Pfam" id="PF17830">
    <property type="entry name" value="STI1-HOP_DP"/>
    <property type="match status" value="1"/>
</dbReference>
<evidence type="ECO:0000256" key="5">
    <source>
        <dbReference type="PROSITE-ProRule" id="PRU00339"/>
    </source>
</evidence>
<organism evidence="7 8">
    <name type="scientific">Pterulicium gracile</name>
    <dbReference type="NCBI Taxonomy" id="1884261"/>
    <lineage>
        <taxon>Eukaryota</taxon>
        <taxon>Fungi</taxon>
        <taxon>Dikarya</taxon>
        <taxon>Basidiomycota</taxon>
        <taxon>Agaricomycotina</taxon>
        <taxon>Agaricomycetes</taxon>
        <taxon>Agaricomycetidae</taxon>
        <taxon>Agaricales</taxon>
        <taxon>Pleurotineae</taxon>
        <taxon>Pterulaceae</taxon>
        <taxon>Pterulicium</taxon>
    </lineage>
</organism>
<evidence type="ECO:0000259" key="6">
    <source>
        <dbReference type="SMART" id="SM00727"/>
    </source>
</evidence>
<keyword evidence="8" id="KW-1185">Reference proteome</keyword>
<dbReference type="Gene3D" id="1.10.260.100">
    <property type="match status" value="1"/>
</dbReference>
<dbReference type="GO" id="GO:0051879">
    <property type="term" value="F:Hsp90 protein binding"/>
    <property type="evidence" value="ECO:0007669"/>
    <property type="project" value="TreeGrafter"/>
</dbReference>
<dbReference type="PROSITE" id="PS50005">
    <property type="entry name" value="TPR"/>
    <property type="match status" value="1"/>
</dbReference>
<dbReference type="AlphaFoldDB" id="A0A5C3QEY7"/>
<keyword evidence="2" id="KW-0963">Cytoplasm</keyword>
<evidence type="ECO:0000256" key="2">
    <source>
        <dbReference type="ARBA" id="ARBA00022490"/>
    </source>
</evidence>
<evidence type="ECO:0000313" key="7">
    <source>
        <dbReference type="EMBL" id="TFL00643.1"/>
    </source>
</evidence>
<dbReference type="STRING" id="1884261.A0A5C3QEY7"/>
<dbReference type="OrthoDB" id="2423701at2759"/>
<sequence>MSEADTFKDKGNKAFAAKDYDTANEWFSKAIEADPSNHVLFSNRSACYAAKKNWGVALEDAKNQDANPDTGNLGMGKFFSDPALMSKLSANPKTAKHLADPSFMQKLQMLQQNPRMADRYDYFPSPPP</sequence>
<keyword evidence="3" id="KW-0677">Repeat</keyword>
<reference evidence="7 8" key="1">
    <citation type="journal article" date="2019" name="Nat. Ecol. Evol.">
        <title>Megaphylogeny resolves global patterns of mushroom evolution.</title>
        <authorList>
            <person name="Varga T."/>
            <person name="Krizsan K."/>
            <person name="Foldi C."/>
            <person name="Dima B."/>
            <person name="Sanchez-Garcia M."/>
            <person name="Sanchez-Ramirez S."/>
            <person name="Szollosi G.J."/>
            <person name="Szarkandi J.G."/>
            <person name="Papp V."/>
            <person name="Albert L."/>
            <person name="Andreopoulos W."/>
            <person name="Angelini C."/>
            <person name="Antonin V."/>
            <person name="Barry K.W."/>
            <person name="Bougher N.L."/>
            <person name="Buchanan P."/>
            <person name="Buyck B."/>
            <person name="Bense V."/>
            <person name="Catcheside P."/>
            <person name="Chovatia M."/>
            <person name="Cooper J."/>
            <person name="Damon W."/>
            <person name="Desjardin D."/>
            <person name="Finy P."/>
            <person name="Geml J."/>
            <person name="Haridas S."/>
            <person name="Hughes K."/>
            <person name="Justo A."/>
            <person name="Karasinski D."/>
            <person name="Kautmanova I."/>
            <person name="Kiss B."/>
            <person name="Kocsube S."/>
            <person name="Kotiranta H."/>
            <person name="LaButti K.M."/>
            <person name="Lechner B.E."/>
            <person name="Liimatainen K."/>
            <person name="Lipzen A."/>
            <person name="Lukacs Z."/>
            <person name="Mihaltcheva S."/>
            <person name="Morgado L.N."/>
            <person name="Niskanen T."/>
            <person name="Noordeloos M.E."/>
            <person name="Ohm R.A."/>
            <person name="Ortiz-Santana B."/>
            <person name="Ovrebo C."/>
            <person name="Racz N."/>
            <person name="Riley R."/>
            <person name="Savchenko A."/>
            <person name="Shiryaev A."/>
            <person name="Soop K."/>
            <person name="Spirin V."/>
            <person name="Szebenyi C."/>
            <person name="Tomsovsky M."/>
            <person name="Tulloss R.E."/>
            <person name="Uehling J."/>
            <person name="Grigoriev I.V."/>
            <person name="Vagvolgyi C."/>
            <person name="Papp T."/>
            <person name="Martin F.M."/>
            <person name="Miettinen O."/>
            <person name="Hibbett D.S."/>
            <person name="Nagy L.G."/>
        </authorList>
    </citation>
    <scope>NUCLEOTIDE SEQUENCE [LARGE SCALE GENOMIC DNA]</scope>
    <source>
        <strain evidence="7 8">CBS 309.79</strain>
    </source>
</reference>
<dbReference type="SMART" id="SM00727">
    <property type="entry name" value="STI1"/>
    <property type="match status" value="1"/>
</dbReference>
<feature type="domain" description="STI1" evidence="6">
    <location>
        <begin position="81"/>
        <end position="120"/>
    </location>
</feature>
<protein>
    <recommendedName>
        <fullName evidence="6">STI1 domain-containing protein</fullName>
    </recommendedName>
</protein>
<dbReference type="Proteomes" id="UP000305067">
    <property type="component" value="Unassembled WGS sequence"/>
</dbReference>
<dbReference type="InterPro" id="IPR006636">
    <property type="entry name" value="STI1_HS-bd"/>
</dbReference>
<keyword evidence="4 5" id="KW-0802">TPR repeat</keyword>
<dbReference type="InterPro" id="IPR041243">
    <property type="entry name" value="STI1/HOP_DP"/>
</dbReference>
<dbReference type="InterPro" id="IPR011990">
    <property type="entry name" value="TPR-like_helical_dom_sf"/>
</dbReference>
<comment type="subcellular location">
    <subcellularLocation>
        <location evidence="1">Cytoplasm</location>
    </subcellularLocation>
</comment>
<proteinExistence type="predicted"/>
<accession>A0A5C3QEY7</accession>
<dbReference type="Gene3D" id="1.25.40.10">
    <property type="entry name" value="Tetratricopeptide repeat domain"/>
    <property type="match status" value="1"/>
</dbReference>
<evidence type="ECO:0000256" key="3">
    <source>
        <dbReference type="ARBA" id="ARBA00022737"/>
    </source>
</evidence>
<dbReference type="PANTHER" id="PTHR22904:SF523">
    <property type="entry name" value="STRESS-INDUCED-PHOSPHOPROTEIN 1"/>
    <property type="match status" value="1"/>
</dbReference>
<feature type="repeat" description="TPR" evidence="5">
    <location>
        <begin position="4"/>
        <end position="37"/>
    </location>
</feature>
<gene>
    <name evidence="7" type="ORF">BDV98DRAFT_107946</name>
</gene>
<evidence type="ECO:0000313" key="8">
    <source>
        <dbReference type="Proteomes" id="UP000305067"/>
    </source>
</evidence>
<dbReference type="SUPFAM" id="SSF48452">
    <property type="entry name" value="TPR-like"/>
    <property type="match status" value="1"/>
</dbReference>